<gene>
    <name evidence="1" type="ORF">HLB44_25110</name>
</gene>
<sequence>MSKFLIFVRRYAPFSSFGLGFEGDHRTAPSTNLNASSRTSGLVQVGPEGAVALVAFSSGTSHVGLGRDIEEFLGRWYSSVTCTAKTIQVAGNRVRFNASTSGSNPMVPFAPDIDTHLEMEIQFGPAGITVIGEVKGDTFPNAEVFIRGRGLNKLLFDYRTTADRNSGPLGLAGANETTSLGTFWHQLPLQ</sequence>
<evidence type="ECO:0000313" key="2">
    <source>
        <dbReference type="Proteomes" id="UP000737171"/>
    </source>
</evidence>
<dbReference type="Proteomes" id="UP000737171">
    <property type="component" value="Unassembled WGS sequence"/>
</dbReference>
<protein>
    <submittedName>
        <fullName evidence="1">Uncharacterized protein</fullName>
    </submittedName>
</protein>
<dbReference type="RefSeq" id="WP_173129039.1">
    <property type="nucleotide sequence ID" value="NZ_JABRWJ010000008.1"/>
</dbReference>
<keyword evidence="2" id="KW-1185">Reference proteome</keyword>
<evidence type="ECO:0000313" key="1">
    <source>
        <dbReference type="EMBL" id="NRF70293.1"/>
    </source>
</evidence>
<reference evidence="1 2" key="1">
    <citation type="submission" date="2020-05" db="EMBL/GenBank/DDBJ databases">
        <title>Aquincola sp. isolate from soil.</title>
        <authorList>
            <person name="Han J."/>
            <person name="Kim D.-U."/>
        </authorList>
    </citation>
    <scope>NUCLEOTIDE SEQUENCE [LARGE SCALE GENOMIC DNA]</scope>
    <source>
        <strain evidence="1 2">S2</strain>
    </source>
</reference>
<organism evidence="1 2">
    <name type="scientific">Pseudaquabacterium terrae</name>
    <dbReference type="NCBI Taxonomy" id="2732868"/>
    <lineage>
        <taxon>Bacteria</taxon>
        <taxon>Pseudomonadati</taxon>
        <taxon>Pseudomonadota</taxon>
        <taxon>Betaproteobacteria</taxon>
        <taxon>Burkholderiales</taxon>
        <taxon>Sphaerotilaceae</taxon>
        <taxon>Pseudaquabacterium</taxon>
    </lineage>
</organism>
<proteinExistence type="predicted"/>
<comment type="caution">
    <text evidence="1">The sequence shown here is derived from an EMBL/GenBank/DDBJ whole genome shotgun (WGS) entry which is preliminary data.</text>
</comment>
<accession>A0ABX2ENU4</accession>
<dbReference type="EMBL" id="JABRWJ010000008">
    <property type="protein sequence ID" value="NRF70293.1"/>
    <property type="molecule type" value="Genomic_DNA"/>
</dbReference>
<name>A0ABX2ENU4_9BURK</name>